<dbReference type="Proteomes" id="UP001385951">
    <property type="component" value="Unassembled WGS sequence"/>
</dbReference>
<dbReference type="EMBL" id="JASBNA010000003">
    <property type="protein sequence ID" value="KAK7693902.1"/>
    <property type="molecule type" value="Genomic_DNA"/>
</dbReference>
<evidence type="ECO:0000313" key="3">
    <source>
        <dbReference type="Proteomes" id="UP001385951"/>
    </source>
</evidence>
<comment type="caution">
    <text evidence="2">The sequence shown here is derived from an EMBL/GenBank/DDBJ whole genome shotgun (WGS) entry which is preliminary data.</text>
</comment>
<evidence type="ECO:0000256" key="1">
    <source>
        <dbReference type="SAM" id="MobiDB-lite"/>
    </source>
</evidence>
<proteinExistence type="predicted"/>
<protein>
    <submittedName>
        <fullName evidence="2">Uncharacterized protein</fullName>
    </submittedName>
</protein>
<feature type="compositionally biased region" description="Pro residues" evidence="1">
    <location>
        <begin position="1"/>
        <end position="21"/>
    </location>
</feature>
<organism evidence="2 3">
    <name type="scientific">Cerrena zonata</name>
    <dbReference type="NCBI Taxonomy" id="2478898"/>
    <lineage>
        <taxon>Eukaryota</taxon>
        <taxon>Fungi</taxon>
        <taxon>Dikarya</taxon>
        <taxon>Basidiomycota</taxon>
        <taxon>Agaricomycotina</taxon>
        <taxon>Agaricomycetes</taxon>
        <taxon>Polyporales</taxon>
        <taxon>Cerrenaceae</taxon>
        <taxon>Cerrena</taxon>
    </lineage>
</organism>
<dbReference type="AlphaFoldDB" id="A0AAW0GPS9"/>
<name>A0AAW0GPS9_9APHY</name>
<keyword evidence="3" id="KW-1185">Reference proteome</keyword>
<evidence type="ECO:0000313" key="2">
    <source>
        <dbReference type="EMBL" id="KAK7693902.1"/>
    </source>
</evidence>
<gene>
    <name evidence="2" type="ORF">QCA50_003475</name>
</gene>
<sequence length="334" mass="38017">MPKTPSTPPPSRKSIFPPSPVKPYDRSPSPFKLPRKQRSDFDVLFPPKRRATLPAKLDSTPSPSFRELLTEEDELSREAFARSVNVNLDSSLLDQHKREGSHNIKIKALDVVMKDGKWNYSKLQLPSNDSDDLVFYDLDPRPPRGIKPSVLRFKPDTNVLGGEDIAIGRNGYFYSNSALLTDPRYRMNECYVYLCREFVDRFVFLGTFQLHVSDIPLSAKVWNKVSERLNGSPMSPTDGTHPSPPILVVAEFQAFDEELYKTLCDKSSEIYYVGLKSGELLFASELPKEKPETSSPNKMTRKQWSSFESSYTPRYQEEPGFNACAQSQMNPDRC</sequence>
<feature type="region of interest" description="Disordered" evidence="1">
    <location>
        <begin position="1"/>
        <end position="47"/>
    </location>
</feature>
<accession>A0AAW0GPS9</accession>
<reference evidence="2 3" key="1">
    <citation type="submission" date="2022-09" db="EMBL/GenBank/DDBJ databases">
        <authorList>
            <person name="Palmer J.M."/>
        </authorList>
    </citation>
    <scope>NUCLEOTIDE SEQUENCE [LARGE SCALE GENOMIC DNA]</scope>
    <source>
        <strain evidence="2 3">DSM 7382</strain>
    </source>
</reference>